<accession>A0ACB9ZTH3</accession>
<evidence type="ECO:0000313" key="1">
    <source>
        <dbReference type="EMBL" id="KAI5651021.1"/>
    </source>
</evidence>
<gene>
    <name evidence="1" type="ORF">M9H77_37026</name>
</gene>
<organism evidence="1 2">
    <name type="scientific">Catharanthus roseus</name>
    <name type="common">Madagascar periwinkle</name>
    <name type="synonym">Vinca rosea</name>
    <dbReference type="NCBI Taxonomy" id="4058"/>
    <lineage>
        <taxon>Eukaryota</taxon>
        <taxon>Viridiplantae</taxon>
        <taxon>Streptophyta</taxon>
        <taxon>Embryophyta</taxon>
        <taxon>Tracheophyta</taxon>
        <taxon>Spermatophyta</taxon>
        <taxon>Magnoliopsida</taxon>
        <taxon>eudicotyledons</taxon>
        <taxon>Gunneridae</taxon>
        <taxon>Pentapetalae</taxon>
        <taxon>asterids</taxon>
        <taxon>lamiids</taxon>
        <taxon>Gentianales</taxon>
        <taxon>Apocynaceae</taxon>
        <taxon>Rauvolfioideae</taxon>
        <taxon>Vinceae</taxon>
        <taxon>Catharanthinae</taxon>
        <taxon>Catharanthus</taxon>
    </lineage>
</organism>
<reference evidence="2" key="1">
    <citation type="journal article" date="2023" name="Nat. Plants">
        <title>Single-cell RNA sequencing provides a high-resolution roadmap for understanding the multicellular compartmentation of specialized metabolism.</title>
        <authorList>
            <person name="Sun S."/>
            <person name="Shen X."/>
            <person name="Li Y."/>
            <person name="Li Y."/>
            <person name="Wang S."/>
            <person name="Li R."/>
            <person name="Zhang H."/>
            <person name="Shen G."/>
            <person name="Guo B."/>
            <person name="Wei J."/>
            <person name="Xu J."/>
            <person name="St-Pierre B."/>
            <person name="Chen S."/>
            <person name="Sun C."/>
        </authorList>
    </citation>
    <scope>NUCLEOTIDE SEQUENCE [LARGE SCALE GENOMIC DNA]</scope>
</reference>
<evidence type="ECO:0000313" key="2">
    <source>
        <dbReference type="Proteomes" id="UP001060085"/>
    </source>
</evidence>
<keyword evidence="2" id="KW-1185">Reference proteome</keyword>
<protein>
    <submittedName>
        <fullName evidence="1">Uncharacterized protein</fullName>
    </submittedName>
</protein>
<comment type="caution">
    <text evidence="1">The sequence shown here is derived from an EMBL/GenBank/DDBJ whole genome shotgun (WGS) entry which is preliminary data.</text>
</comment>
<proteinExistence type="predicted"/>
<dbReference type="Proteomes" id="UP001060085">
    <property type="component" value="Linkage Group LG08"/>
</dbReference>
<sequence>MHNFHHGGGNGFNGYGGNNHRNGNFTPKRHNGLGNFSSYARSFEHTSYDDYGERVKIFDQKKKTKSIIKVKRCGKKQLFMPSQRVAKVENVKPSMLKEFLEINELSTIEVEENVV</sequence>
<dbReference type="EMBL" id="CM044708">
    <property type="protein sequence ID" value="KAI5651021.1"/>
    <property type="molecule type" value="Genomic_DNA"/>
</dbReference>
<name>A0ACB9ZTH3_CATRO</name>